<feature type="compositionally biased region" description="Polar residues" evidence="1">
    <location>
        <begin position="7"/>
        <end position="22"/>
    </location>
</feature>
<gene>
    <name evidence="2" type="ORF">LTRI10_LOCUS16553</name>
</gene>
<sequence length="100" mass="11445">MEGTAPGDTTTSRNGHNYSSTDGYGARRTNAAKSRDYHSERVAARSEAWRAHDWMQRRWKTSKQREAQDQVGSEGRMRSRHEKAPEEEWKMAVTGTGLDF</sequence>
<dbReference type="EMBL" id="OZ034816">
    <property type="protein sequence ID" value="CAL1374708.1"/>
    <property type="molecule type" value="Genomic_DNA"/>
</dbReference>
<feature type="compositionally biased region" description="Basic and acidic residues" evidence="1">
    <location>
        <begin position="33"/>
        <end position="56"/>
    </location>
</feature>
<protein>
    <submittedName>
        <fullName evidence="2">Uncharacterized protein</fullName>
    </submittedName>
</protein>
<evidence type="ECO:0000256" key="1">
    <source>
        <dbReference type="SAM" id="MobiDB-lite"/>
    </source>
</evidence>
<dbReference type="AlphaFoldDB" id="A0AAV2DL41"/>
<evidence type="ECO:0000313" key="3">
    <source>
        <dbReference type="Proteomes" id="UP001497516"/>
    </source>
</evidence>
<name>A0AAV2DL41_9ROSI</name>
<feature type="region of interest" description="Disordered" evidence="1">
    <location>
        <begin position="1"/>
        <end position="100"/>
    </location>
</feature>
<accession>A0AAV2DL41</accession>
<keyword evidence="3" id="KW-1185">Reference proteome</keyword>
<evidence type="ECO:0000313" key="2">
    <source>
        <dbReference type="EMBL" id="CAL1374708.1"/>
    </source>
</evidence>
<reference evidence="2 3" key="1">
    <citation type="submission" date="2024-04" db="EMBL/GenBank/DDBJ databases">
        <authorList>
            <person name="Fracassetti M."/>
        </authorList>
    </citation>
    <scope>NUCLEOTIDE SEQUENCE [LARGE SCALE GENOMIC DNA]</scope>
</reference>
<organism evidence="2 3">
    <name type="scientific">Linum trigynum</name>
    <dbReference type="NCBI Taxonomy" id="586398"/>
    <lineage>
        <taxon>Eukaryota</taxon>
        <taxon>Viridiplantae</taxon>
        <taxon>Streptophyta</taxon>
        <taxon>Embryophyta</taxon>
        <taxon>Tracheophyta</taxon>
        <taxon>Spermatophyta</taxon>
        <taxon>Magnoliopsida</taxon>
        <taxon>eudicotyledons</taxon>
        <taxon>Gunneridae</taxon>
        <taxon>Pentapetalae</taxon>
        <taxon>rosids</taxon>
        <taxon>fabids</taxon>
        <taxon>Malpighiales</taxon>
        <taxon>Linaceae</taxon>
        <taxon>Linum</taxon>
    </lineage>
</organism>
<dbReference type="Proteomes" id="UP001497516">
    <property type="component" value="Chromosome 3"/>
</dbReference>
<proteinExistence type="predicted"/>